<dbReference type="GO" id="GO:0016301">
    <property type="term" value="F:kinase activity"/>
    <property type="evidence" value="ECO:0007669"/>
    <property type="project" value="UniProtKB-KW"/>
</dbReference>
<evidence type="ECO:0000313" key="2">
    <source>
        <dbReference type="EMBL" id="SFH45698.1"/>
    </source>
</evidence>
<protein>
    <submittedName>
        <fullName evidence="2">Anti-sigma regulatory factor (Ser/Thr protein kinase)</fullName>
    </submittedName>
</protein>
<dbReference type="Pfam" id="PF13581">
    <property type="entry name" value="HATPase_c_2"/>
    <property type="match status" value="1"/>
</dbReference>
<keyword evidence="2" id="KW-0808">Transferase</keyword>
<dbReference type="EMBL" id="FOQA01000001">
    <property type="protein sequence ID" value="SFH45698.1"/>
    <property type="molecule type" value="Genomic_DNA"/>
</dbReference>
<dbReference type="InterPro" id="IPR003594">
    <property type="entry name" value="HATPase_dom"/>
</dbReference>
<feature type="domain" description="Histidine kinase/HSP90-like ATPase" evidence="1">
    <location>
        <begin position="18"/>
        <end position="130"/>
    </location>
</feature>
<reference evidence="3" key="1">
    <citation type="submission" date="2016-10" db="EMBL/GenBank/DDBJ databases">
        <authorList>
            <person name="Varghese N."/>
            <person name="Submissions S."/>
        </authorList>
    </citation>
    <scope>NUCLEOTIDE SEQUENCE [LARGE SCALE GENOMIC DNA]</scope>
    <source>
        <strain evidence="3">Z-7934</strain>
    </source>
</reference>
<name>A0A1I3A6Q9_9FIRM</name>
<gene>
    <name evidence="2" type="ORF">SAMN05192551_10131</name>
</gene>
<dbReference type="STRING" id="69895.SAMN05192551_10131"/>
<dbReference type="Proteomes" id="UP000199287">
    <property type="component" value="Unassembled WGS sequence"/>
</dbReference>
<keyword evidence="2" id="KW-0418">Kinase</keyword>
<sequence>MIDIQKKYSIERRDFQSAGQVSSSIKKIMKQVGVNPEVIRRVSVASYETEMNIIIHSNGGTMEFIIESDYIMIIALDKGPGIDNIELAMTEGYSTATKDVRELGFGAGMGLPNIKRCADQFEIESEFGKWTKISIRFEH</sequence>
<dbReference type="Gene3D" id="3.30.565.10">
    <property type="entry name" value="Histidine kinase-like ATPase, C-terminal domain"/>
    <property type="match status" value="1"/>
</dbReference>
<dbReference type="SUPFAM" id="SSF55874">
    <property type="entry name" value="ATPase domain of HSP90 chaperone/DNA topoisomerase II/histidine kinase"/>
    <property type="match status" value="1"/>
</dbReference>
<dbReference type="AlphaFoldDB" id="A0A1I3A6Q9"/>
<dbReference type="InterPro" id="IPR036890">
    <property type="entry name" value="HATPase_C_sf"/>
</dbReference>
<keyword evidence="3" id="KW-1185">Reference proteome</keyword>
<dbReference type="RefSeq" id="WP_207646576.1">
    <property type="nucleotide sequence ID" value="NZ_FOQA01000001.1"/>
</dbReference>
<accession>A0A1I3A6Q9</accession>
<evidence type="ECO:0000313" key="3">
    <source>
        <dbReference type="Proteomes" id="UP000199287"/>
    </source>
</evidence>
<evidence type="ECO:0000259" key="1">
    <source>
        <dbReference type="Pfam" id="PF13581"/>
    </source>
</evidence>
<organism evidence="2 3">
    <name type="scientific">Tindallia magadiensis</name>
    <dbReference type="NCBI Taxonomy" id="69895"/>
    <lineage>
        <taxon>Bacteria</taxon>
        <taxon>Bacillati</taxon>
        <taxon>Bacillota</taxon>
        <taxon>Clostridia</taxon>
        <taxon>Peptostreptococcales</taxon>
        <taxon>Tindalliaceae</taxon>
        <taxon>Tindallia</taxon>
    </lineage>
</organism>
<proteinExistence type="predicted"/>